<dbReference type="KEGG" id="pprc:PFLCHA0_c38530"/>
<dbReference type="eggNOG" id="ENOG5032VTW">
    <property type="taxonomic scope" value="Bacteria"/>
</dbReference>
<proteinExistence type="predicted"/>
<dbReference type="GeneID" id="57476859"/>
<evidence type="ECO:0000256" key="1">
    <source>
        <dbReference type="SAM" id="MobiDB-lite"/>
    </source>
</evidence>
<evidence type="ECO:0000313" key="2">
    <source>
        <dbReference type="EMBL" id="AGL85619.1"/>
    </source>
</evidence>
<dbReference type="EMBL" id="CP003190">
    <property type="protein sequence ID" value="AGL85619.1"/>
    <property type="molecule type" value="Genomic_DNA"/>
</dbReference>
<reference evidence="3" key="1">
    <citation type="journal article" date="2014" name="Genome Announc.">
        <title>Full-genome sequence of the plant growth-promoting bacterium Pseudomonas protegens CHA0.</title>
        <authorList>
            <person name="Jousset A."/>
            <person name="Schuldes J."/>
            <person name="Keel C."/>
            <person name="Maurhofer M."/>
            <person name="Daniel R."/>
            <person name="Scheu S."/>
            <person name="Thuermer A."/>
        </authorList>
    </citation>
    <scope>NUCLEOTIDE SEQUENCE [LARGE SCALE GENOMIC DNA]</scope>
    <source>
        <strain evidence="3">DSM 19095 / LMG 27888 / CFBP 6595 / CHA0</strain>
    </source>
</reference>
<dbReference type="AlphaFoldDB" id="A0A2C9EPS8"/>
<protein>
    <submittedName>
        <fullName evidence="2">Putative structural protein P5</fullName>
    </submittedName>
</protein>
<dbReference type="HOGENOM" id="CLU_123271_0_0_6"/>
<dbReference type="Proteomes" id="UP000013940">
    <property type="component" value="Chromosome"/>
</dbReference>
<name>A0A2C9EPS8_PSEPH</name>
<gene>
    <name evidence="2" type="ORF">PFLCHA0_c38530</name>
</gene>
<feature type="region of interest" description="Disordered" evidence="1">
    <location>
        <begin position="1"/>
        <end position="23"/>
    </location>
</feature>
<evidence type="ECO:0000313" key="3">
    <source>
        <dbReference type="Proteomes" id="UP000013940"/>
    </source>
</evidence>
<sequence length="147" mass="15963">MTIQNALGVRNRNPGNIDCNPRNQWEGQLGKEPNGRFAIFDTAENGIRALGKLLLNYRGKDGMPGVGKPGIDTPLEFISRWAPSNENNTQAYAAAIAKRLGVGVRDSINMADLKTLRETVLGIIVHENGGNPYPAAVVEEGLRRALK</sequence>
<accession>A0A2C9EPS8</accession>
<organism evidence="2 3">
    <name type="scientific">Pseudomonas protegens (strain DSM 19095 / LMG 27888 / CFBP 6595 / CHA0)</name>
    <dbReference type="NCBI Taxonomy" id="1124983"/>
    <lineage>
        <taxon>Bacteria</taxon>
        <taxon>Pseudomonadati</taxon>
        <taxon>Pseudomonadota</taxon>
        <taxon>Gammaproteobacteria</taxon>
        <taxon>Pseudomonadales</taxon>
        <taxon>Pseudomonadaceae</taxon>
        <taxon>Pseudomonas</taxon>
    </lineage>
</organism>
<dbReference type="RefSeq" id="WP_015636216.1">
    <property type="nucleotide sequence ID" value="NC_021237.1"/>
</dbReference>